<name>U1MZN2_9EURY</name>
<protein>
    <submittedName>
        <fullName evidence="2">Helix-turn-helix domain protein</fullName>
    </submittedName>
</protein>
<gene>
    <name evidence="2" type="ORF">J07HQW2_02430</name>
</gene>
<dbReference type="Pfam" id="PF12323">
    <property type="entry name" value="HTH_OrfB_IS605"/>
    <property type="match status" value="1"/>
</dbReference>
<organism evidence="2 3">
    <name type="scientific">Haloquadratum walsbyi J07HQW2</name>
    <dbReference type="NCBI Taxonomy" id="1238425"/>
    <lineage>
        <taxon>Archaea</taxon>
        <taxon>Methanobacteriati</taxon>
        <taxon>Methanobacteriota</taxon>
        <taxon>Stenosarchaea group</taxon>
        <taxon>Halobacteria</taxon>
        <taxon>Halobacteriales</taxon>
        <taxon>Haloferacaceae</taxon>
        <taxon>Haloquadratum</taxon>
    </lineage>
</organism>
<dbReference type="STRING" id="1238425.J07HQW2_02430"/>
<sequence>MHYAYRYRLHPTDSHREKLDSGINTCRQLHNHALNELEQIPDQLPGLKDWYGELSDLYSTVSQAVVMHIENIIKALSESKGTATTSEVSTGKHPPNSGASRTFSLASSSIIKTVRPSSHSQFRNSQTVQSQFTAKFPKVSLSKGMCQERADW</sequence>
<dbReference type="InterPro" id="IPR021027">
    <property type="entry name" value="Transposase_put_HTH"/>
</dbReference>
<dbReference type="HOGENOM" id="CLU_1718183_0_0_2"/>
<reference evidence="2 3" key="1">
    <citation type="journal article" date="2013" name="PLoS ONE">
        <title>Assembly-driven community genomics of a hypersaline microbial ecosystem.</title>
        <authorList>
            <person name="Podell S."/>
            <person name="Ugalde J.A."/>
            <person name="Narasingarao P."/>
            <person name="Banfield J.F."/>
            <person name="Heidelberg K.B."/>
            <person name="Allen E.E."/>
        </authorList>
    </citation>
    <scope>NUCLEOTIDE SEQUENCE [LARGE SCALE GENOMIC DNA]</scope>
    <source>
        <strain evidence="3">J07HQW2</strain>
    </source>
</reference>
<proteinExistence type="predicted"/>
<evidence type="ECO:0000259" key="1">
    <source>
        <dbReference type="Pfam" id="PF12323"/>
    </source>
</evidence>
<dbReference type="EMBL" id="KE356561">
    <property type="protein sequence ID" value="ERG95969.1"/>
    <property type="molecule type" value="Genomic_DNA"/>
</dbReference>
<dbReference type="eggNOG" id="arCOG00684">
    <property type="taxonomic scope" value="Archaea"/>
</dbReference>
<accession>U1MZN2</accession>
<evidence type="ECO:0000313" key="3">
    <source>
        <dbReference type="Proteomes" id="UP000030710"/>
    </source>
</evidence>
<dbReference type="Proteomes" id="UP000030710">
    <property type="component" value="Unassembled WGS sequence"/>
</dbReference>
<dbReference type="AlphaFoldDB" id="U1MZN2"/>
<feature type="domain" description="Transposase putative helix-turn-helix" evidence="1">
    <location>
        <begin position="1"/>
        <end position="38"/>
    </location>
</feature>
<evidence type="ECO:0000313" key="2">
    <source>
        <dbReference type="EMBL" id="ERG95969.1"/>
    </source>
</evidence>